<dbReference type="Proteomes" id="UP001056035">
    <property type="component" value="Chromosome"/>
</dbReference>
<evidence type="ECO:0000313" key="3">
    <source>
        <dbReference type="Proteomes" id="UP001056035"/>
    </source>
</evidence>
<gene>
    <name evidence="2" type="ORF">NBH00_11150</name>
</gene>
<dbReference type="PANTHER" id="PTHR33371:SF4">
    <property type="entry name" value="INTERMEMBRANE PHOSPHOLIPID TRANSPORT SYSTEM BINDING PROTEIN MLAD"/>
    <property type="match status" value="1"/>
</dbReference>
<sequence>MAALAGVGAILAVGNNVTGPPRYRAAAVFDTAKGIVPGQLVKIAGVRAGTVDAVAITGANKARLSFHVDAKFAPFRSDARCRILPEGLISENFVECDPGVARTRLPAAGDGTPTVRLARTSAPVSLQDVIDVFKLPVDERIRVLIDELGLGTAGRGGDINAILRRANPALVEARRALTILDEHRRVIRAATVQSDHVLRALSRRRRELRGVVRAAAETGTATAAHAAALGHAVRLLPATLTAVREGLGALRRVAVAGTPVLGDLRAAAPVLSAVAEGLPRFTRVGDPAVRAIGAAAAAGRPALTAAAPVVAHLREGARRAIPFTSDSSRLLTSVTDTGGVESLLGLVYHFAAMSAPYDSLSHVGGALIGVYAQCLILGLNVPGCRHDYAAPGHGTIPVNAPEAGPQRPGNLLPPTTRIVEPSKLRLAARHPEAIRSLLEFLLK</sequence>
<dbReference type="RefSeq" id="WP_254573408.1">
    <property type="nucleotide sequence ID" value="NZ_CP098502.1"/>
</dbReference>
<dbReference type="EMBL" id="CP098502">
    <property type="protein sequence ID" value="UTI66742.1"/>
    <property type="molecule type" value="Genomic_DNA"/>
</dbReference>
<accession>A0ABY5E0X1</accession>
<dbReference type="InterPro" id="IPR003399">
    <property type="entry name" value="Mce/MlaD"/>
</dbReference>
<reference evidence="2 3" key="1">
    <citation type="submission" date="2022-06" db="EMBL/GenBank/DDBJ databases">
        <title>Paraconexibacter antarcticus.</title>
        <authorList>
            <person name="Kim C.S."/>
        </authorList>
    </citation>
    <scope>NUCLEOTIDE SEQUENCE [LARGE SCALE GENOMIC DNA]</scope>
    <source>
        <strain evidence="2 3">02-257</strain>
    </source>
</reference>
<evidence type="ECO:0000259" key="1">
    <source>
        <dbReference type="Pfam" id="PF02470"/>
    </source>
</evidence>
<name>A0ABY5E0X1_9ACTN</name>
<protein>
    <submittedName>
        <fullName evidence="2">MlaD family protein</fullName>
    </submittedName>
</protein>
<keyword evidence="3" id="KW-1185">Reference proteome</keyword>
<organism evidence="2 3">
    <name type="scientific">Paraconexibacter antarcticus</name>
    <dbReference type="NCBI Taxonomy" id="2949664"/>
    <lineage>
        <taxon>Bacteria</taxon>
        <taxon>Bacillati</taxon>
        <taxon>Actinomycetota</taxon>
        <taxon>Thermoleophilia</taxon>
        <taxon>Solirubrobacterales</taxon>
        <taxon>Paraconexibacteraceae</taxon>
        <taxon>Paraconexibacter</taxon>
    </lineage>
</organism>
<dbReference type="PANTHER" id="PTHR33371">
    <property type="entry name" value="INTERMEMBRANE PHOSPHOLIPID TRANSPORT SYSTEM BINDING PROTEIN MLAD-RELATED"/>
    <property type="match status" value="1"/>
</dbReference>
<feature type="domain" description="Mce/MlaD" evidence="1">
    <location>
        <begin position="23"/>
        <end position="99"/>
    </location>
</feature>
<dbReference type="Pfam" id="PF02470">
    <property type="entry name" value="MlaD"/>
    <property type="match status" value="1"/>
</dbReference>
<proteinExistence type="predicted"/>
<evidence type="ECO:0000313" key="2">
    <source>
        <dbReference type="EMBL" id="UTI66742.1"/>
    </source>
</evidence>
<dbReference type="InterPro" id="IPR052336">
    <property type="entry name" value="MlaD_Phospholipid_Transporter"/>
</dbReference>